<feature type="region of interest" description="Disordered" evidence="1">
    <location>
        <begin position="1"/>
        <end position="20"/>
    </location>
</feature>
<proteinExistence type="predicted"/>
<dbReference type="Proteomes" id="UP000006575">
    <property type="component" value="Chromosome"/>
</dbReference>
<organism evidence="2 3">
    <name type="scientific">Rhizobium johnstonii (strain DSM 114642 / LMG 32736 / 3841)</name>
    <name type="common">Rhizobium leguminosarum bv. viciae</name>
    <dbReference type="NCBI Taxonomy" id="216596"/>
    <lineage>
        <taxon>Bacteria</taxon>
        <taxon>Pseudomonadati</taxon>
        <taxon>Pseudomonadota</taxon>
        <taxon>Alphaproteobacteria</taxon>
        <taxon>Hyphomicrobiales</taxon>
        <taxon>Rhizobiaceae</taxon>
        <taxon>Rhizobium/Agrobacterium group</taxon>
        <taxon>Rhizobium</taxon>
        <taxon>Rhizobium johnstonii</taxon>
    </lineage>
</organism>
<name>Q1MBV0_RHIJ3</name>
<gene>
    <name evidence="2" type="ordered locus">RL4094</name>
</gene>
<accession>Q1MBV0</accession>
<dbReference type="AlphaFoldDB" id="Q1MBV0"/>
<keyword evidence="3" id="KW-1185">Reference proteome</keyword>
<dbReference type="EMBL" id="AM236080">
    <property type="protein sequence ID" value="CAK09583.1"/>
    <property type="molecule type" value="Genomic_DNA"/>
</dbReference>
<dbReference type="HOGENOM" id="CLU_2168989_0_0_5"/>
<dbReference type="KEGG" id="rle:RL4094"/>
<dbReference type="EnsemblBacteria" id="CAK09583">
    <property type="protein sequence ID" value="CAK09583"/>
    <property type="gene ID" value="RL4094"/>
</dbReference>
<sequence length="110" mass="12199">MKLHISETEEASPNQGEAEDYGYRFTCPRPLRHTTPISHVWGYPTAIKILPGSWSRTNHVLALAPQSAGSGARARLWEQIFPKAGFYQRCQGDRMVGVTGIEPVTPTMST</sequence>
<evidence type="ECO:0000313" key="3">
    <source>
        <dbReference type="Proteomes" id="UP000006575"/>
    </source>
</evidence>
<reference evidence="2 3" key="1">
    <citation type="journal article" date="2006" name="Genome Biol.">
        <title>The genome of Rhizobium leguminosarum has recognizable core and accessory components.</title>
        <authorList>
            <person name="Young J.W."/>
            <person name="Crossman L.C."/>
            <person name="Johnston A.W.B."/>
            <person name="Thomson N.R."/>
            <person name="Ghazoui Z.F."/>
            <person name="Hull K.H."/>
            <person name="Wexler M."/>
            <person name="Curson A.R.J."/>
            <person name="Todd J.D."/>
            <person name="Poole P.S."/>
            <person name="Mauchline T.H."/>
            <person name="East A.K."/>
            <person name="Quail M.A."/>
            <person name="Churcher C."/>
            <person name="Arrowsmith C."/>
            <person name="Cherevach A."/>
            <person name="Chillingworth T."/>
            <person name="Clarke K."/>
            <person name="Cronin A."/>
            <person name="Davis P."/>
            <person name="Fraser A."/>
            <person name="Hance Z."/>
            <person name="Hauser H."/>
            <person name="Jagels K."/>
            <person name="Moule S."/>
            <person name="Mungall K."/>
            <person name="Norbertczak H."/>
            <person name="Rabbinowitsch E."/>
            <person name="Sanders M."/>
            <person name="Simmonds M."/>
            <person name="Whitehead S."/>
            <person name="Parkhill J."/>
        </authorList>
    </citation>
    <scope>NUCLEOTIDE SEQUENCE [LARGE SCALE GENOMIC DNA]</scope>
    <source>
        <strain evidence="3">DSM 114642 / LMG 32736 / 3841</strain>
    </source>
</reference>
<evidence type="ECO:0000313" key="2">
    <source>
        <dbReference type="EMBL" id="CAK09583.1"/>
    </source>
</evidence>
<evidence type="ECO:0000256" key="1">
    <source>
        <dbReference type="SAM" id="MobiDB-lite"/>
    </source>
</evidence>
<protein>
    <submittedName>
        <fullName evidence="2">Uncharacterized protein</fullName>
    </submittedName>
</protein>